<dbReference type="Proteomes" id="UP000194003">
    <property type="component" value="Unassembled WGS sequence"/>
</dbReference>
<dbReference type="AlphaFoldDB" id="A0A1Y2K430"/>
<comment type="caution">
    <text evidence="1">The sequence shown here is derived from an EMBL/GenBank/DDBJ whole genome shotgun (WGS) entry which is preliminary data.</text>
</comment>
<organism evidence="1 2">
    <name type="scientific">Magnetofaba australis IT-1</name>
    <dbReference type="NCBI Taxonomy" id="1434232"/>
    <lineage>
        <taxon>Bacteria</taxon>
        <taxon>Pseudomonadati</taxon>
        <taxon>Pseudomonadota</taxon>
        <taxon>Magnetococcia</taxon>
        <taxon>Magnetococcales</taxon>
        <taxon>Magnetococcaceae</taxon>
        <taxon>Magnetofaba</taxon>
    </lineage>
</organism>
<proteinExistence type="predicted"/>
<dbReference type="OrthoDB" id="276747at2"/>
<keyword evidence="2" id="KW-1185">Reference proteome</keyword>
<accession>A0A1Y2K430</accession>
<gene>
    <name evidence="1" type="ORF">MAIT1_03613</name>
</gene>
<reference evidence="1 2" key="1">
    <citation type="journal article" date="2016" name="BMC Genomics">
        <title>Combined genomic and structural analyses of a cultured magnetotactic bacterium reveals its niche adaptation to a dynamic environment.</title>
        <authorList>
            <person name="Araujo A.C."/>
            <person name="Morillo V."/>
            <person name="Cypriano J."/>
            <person name="Teixeira L.C."/>
            <person name="Leao P."/>
            <person name="Lyra S."/>
            <person name="Almeida L.G."/>
            <person name="Bazylinski D.A."/>
            <person name="Vasconcellos A.T."/>
            <person name="Abreu F."/>
            <person name="Lins U."/>
        </authorList>
    </citation>
    <scope>NUCLEOTIDE SEQUENCE [LARGE SCALE GENOMIC DNA]</scope>
    <source>
        <strain evidence="1 2">IT-1</strain>
    </source>
</reference>
<evidence type="ECO:0000313" key="2">
    <source>
        <dbReference type="Proteomes" id="UP000194003"/>
    </source>
</evidence>
<dbReference type="RefSeq" id="WP_085442567.1">
    <property type="nucleotide sequence ID" value="NZ_LVJN01000019.1"/>
</dbReference>
<name>A0A1Y2K430_9PROT</name>
<sequence length="164" mass="18257">MAQDKKSDEEAIQRELSANQKFSLNAAIGRQAGGLMKGASPVPRAVQAATEIDHFVEHHLTDSSGALTALLRRRVKESAALLHRFESQPLRALEAIIQTILADESALQEFVRQVDVYWGQRYHERPHFQQPDQPAHPEDEYTHASVRRDLSTLLAKIGEAPSSG</sequence>
<dbReference type="EMBL" id="LVJN01000019">
    <property type="protein sequence ID" value="OSM04118.1"/>
    <property type="molecule type" value="Genomic_DNA"/>
</dbReference>
<evidence type="ECO:0000313" key="1">
    <source>
        <dbReference type="EMBL" id="OSM04118.1"/>
    </source>
</evidence>
<protein>
    <submittedName>
        <fullName evidence="1">Uncharacterized protein</fullName>
    </submittedName>
</protein>